<proteinExistence type="predicted"/>
<protein>
    <submittedName>
        <fullName evidence="8">DUF1716, eukaryotic domain-containing protein</fullName>
    </submittedName>
    <submittedName>
        <fullName evidence="9">DUF1716-domain-containing protein</fullName>
    </submittedName>
</protein>
<reference evidence="8 10" key="1">
    <citation type="journal article" date="2013" name="Curr. Biol.">
        <title>Shared signatures of parasitism and phylogenomics unite Cryptomycota and microsporidia.</title>
        <authorList>
            <person name="James T.Y."/>
            <person name="Pelin A."/>
            <person name="Bonen L."/>
            <person name="Ahrendt S."/>
            <person name="Sain D."/>
            <person name="Corradi N."/>
            <person name="Stajich J.E."/>
        </authorList>
    </citation>
    <scope>NUCLEOTIDE SEQUENCE [LARGE SCALE GENOMIC DNA]</scope>
    <source>
        <strain evidence="8 10">CSF55</strain>
        <strain evidence="8 10">CSF55</strain>
    </source>
</reference>
<keyword evidence="3" id="KW-0677">Repeat</keyword>
<keyword evidence="2" id="KW-0597">Phosphoprotein</keyword>
<keyword evidence="4 6" id="KW-0175">Coiled coil</keyword>
<dbReference type="HOGENOM" id="CLU_017098_0_0_1"/>
<sequence length="541" mass="63018">MFDQVGENIYLKKKSLKRKGNELYDENEQSKKLNLSEEIQEYVENTNVEMLDFKKIILRFEKAVAKNQEMRAKYSDDPQKFLDSESALDSAIKKLTVFASSPQNLPDLINLNTVETMLGLLTHENSDISVSIIDLFNEILDEDSYGDQDEETITIFVEGLINAHALRLFSENLERLNEEIEEEKQGVFNTLSIFENLVAIQPKVNNMIAKDTSLIEWLLRRIELKQIDSNKQYASELLSIILQDSHVPRLKVIELNGIETFLKILSIFKKRDPRDGEETEFMENIFNCLCSLLMENNSKRRFNELEGIELMNIIIKEKNLPGIRAIKVIDFALANDEGKANCEKLVEIGGLGPLFSFFMKKNTKKLAKKYKGFSESQLEEHVMTIIVSLFRNLLENKEDLNYLRLLAKFTENNFEKVVQLVHLHSVYYQKMIDKDVEIEKEIKDLENELDDDEIEETYYLRRLESGLFTLQMIDLIIAYLIESGNNQLIDFILQELTSKGFDLFYIRDIITEYMKNIDDESLISAETHRLKHIINLPDREI</sequence>
<reference evidence="11" key="2">
    <citation type="journal article" date="2018" name="Nat. Microbiol.">
        <title>Leveraging single-cell genomics to expand the fungal tree of life.</title>
        <authorList>
            <person name="Ahrendt S.R."/>
            <person name="Quandt C.A."/>
            <person name="Ciobanu D."/>
            <person name="Clum A."/>
            <person name="Salamov A."/>
            <person name="Andreopoulos B."/>
            <person name="Cheng J.F."/>
            <person name="Woyke T."/>
            <person name="Pelin A."/>
            <person name="Henrissat B."/>
            <person name="Reynolds N.K."/>
            <person name="Benny G.L."/>
            <person name="Smith M.E."/>
            <person name="James T.Y."/>
            <person name="Grigoriev I.V."/>
        </authorList>
    </citation>
    <scope>NUCLEOTIDE SEQUENCE [LARGE SCALE GENOMIC DNA]</scope>
    <source>
        <strain evidence="11">CSF55</strain>
    </source>
</reference>
<dbReference type="SMART" id="SM01156">
    <property type="entry name" value="DUF1716"/>
    <property type="match status" value="1"/>
</dbReference>
<evidence type="ECO:0000256" key="1">
    <source>
        <dbReference type="ARBA" id="ARBA00004123"/>
    </source>
</evidence>
<evidence type="ECO:0000259" key="7">
    <source>
        <dbReference type="SMART" id="SM01156"/>
    </source>
</evidence>
<feature type="coiled-coil region" evidence="6">
    <location>
        <begin position="428"/>
        <end position="455"/>
    </location>
</feature>
<organism evidence="8 10">
    <name type="scientific">Rozella allomycis (strain CSF55)</name>
    <dbReference type="NCBI Taxonomy" id="988480"/>
    <lineage>
        <taxon>Eukaryota</taxon>
        <taxon>Fungi</taxon>
        <taxon>Fungi incertae sedis</taxon>
        <taxon>Cryptomycota</taxon>
        <taxon>Cryptomycota incertae sedis</taxon>
        <taxon>Rozella</taxon>
    </lineage>
</organism>
<dbReference type="OrthoDB" id="1898821at2759"/>
<dbReference type="PANTHER" id="PTHR14978">
    <property type="entry name" value="BETA-CATENIN-LIKE PROTEIN 1 NUCLEAR ASSOCIATED PROTEIN"/>
    <property type="match status" value="1"/>
</dbReference>
<name>A0A075AVQ3_ROZAC</name>
<evidence type="ECO:0000256" key="5">
    <source>
        <dbReference type="ARBA" id="ARBA00023242"/>
    </source>
</evidence>
<dbReference type="PANTHER" id="PTHR14978:SF0">
    <property type="entry name" value="BETA-CATENIN-LIKE PROTEIN 1"/>
    <property type="match status" value="1"/>
</dbReference>
<dbReference type="FunFam" id="1.25.10.10:FF:001136">
    <property type="entry name" value="Beta-catenin-like protein 1"/>
    <property type="match status" value="1"/>
</dbReference>
<dbReference type="InterPro" id="IPR039678">
    <property type="entry name" value="CTNNBL1"/>
</dbReference>
<evidence type="ECO:0000313" key="11">
    <source>
        <dbReference type="Proteomes" id="UP000281549"/>
    </source>
</evidence>
<feature type="domain" description="Beta-catenin-like protein 1 N-terminal" evidence="7">
    <location>
        <begin position="28"/>
        <end position="133"/>
    </location>
</feature>
<evidence type="ECO:0000256" key="4">
    <source>
        <dbReference type="ARBA" id="ARBA00023054"/>
    </source>
</evidence>
<keyword evidence="10" id="KW-1185">Reference proteome</keyword>
<dbReference type="OMA" id="TDWREQE"/>
<evidence type="ECO:0000256" key="2">
    <source>
        <dbReference type="ARBA" id="ARBA00022553"/>
    </source>
</evidence>
<gene>
    <name evidence="8" type="ORF">O9G_000537</name>
    <name evidence="9" type="ORF">ROZALSC1DRAFT_26481</name>
</gene>
<evidence type="ECO:0000313" key="10">
    <source>
        <dbReference type="Proteomes" id="UP000030755"/>
    </source>
</evidence>
<dbReference type="InterPro" id="IPR016024">
    <property type="entry name" value="ARM-type_fold"/>
</dbReference>
<dbReference type="SUPFAM" id="SSF48371">
    <property type="entry name" value="ARM repeat"/>
    <property type="match status" value="1"/>
</dbReference>
<dbReference type="EMBL" id="KE560959">
    <property type="protein sequence ID" value="EPZ34350.1"/>
    <property type="molecule type" value="Genomic_DNA"/>
</dbReference>
<evidence type="ECO:0000313" key="9">
    <source>
        <dbReference type="EMBL" id="RKP22143.1"/>
    </source>
</evidence>
<keyword evidence="5" id="KW-0539">Nucleus</keyword>
<evidence type="ECO:0000256" key="3">
    <source>
        <dbReference type="ARBA" id="ARBA00022737"/>
    </source>
</evidence>
<dbReference type="InterPro" id="IPR011989">
    <property type="entry name" value="ARM-like"/>
</dbReference>
<dbReference type="AlphaFoldDB" id="A0A075AVQ3"/>
<dbReference type="GO" id="GO:0010467">
    <property type="term" value="P:gene expression"/>
    <property type="evidence" value="ECO:0007669"/>
    <property type="project" value="UniProtKB-ARBA"/>
</dbReference>
<reference evidence="9" key="3">
    <citation type="submission" date="2018-08" db="EMBL/GenBank/DDBJ databases">
        <title>Leveraging single-cell genomics to expand the Fungal Tree of Life.</title>
        <authorList>
            <consortium name="DOE Joint Genome Institute"/>
            <person name="Ahrendt S.R."/>
            <person name="Quandt C.A."/>
            <person name="Ciobanu D."/>
            <person name="Clum A."/>
            <person name="Salamov A."/>
            <person name="Andreopoulos B."/>
            <person name="Cheng J.-F."/>
            <person name="Woyke T."/>
            <person name="Pelin A."/>
            <person name="Henrissat B."/>
            <person name="Reynolds N."/>
            <person name="Benny G.L."/>
            <person name="Smith M.E."/>
            <person name="James T.Y."/>
            <person name="Grigoriev I.V."/>
        </authorList>
    </citation>
    <scope>NUCLEOTIDE SEQUENCE</scope>
    <source>
        <strain evidence="9">CSF55</strain>
    </source>
</reference>
<comment type="subcellular location">
    <subcellularLocation>
        <location evidence="1">Nucleus</location>
    </subcellularLocation>
</comment>
<dbReference type="Proteomes" id="UP000281549">
    <property type="component" value="Unassembled WGS sequence"/>
</dbReference>
<evidence type="ECO:0000256" key="6">
    <source>
        <dbReference type="SAM" id="Coils"/>
    </source>
</evidence>
<dbReference type="Gene3D" id="1.25.10.10">
    <property type="entry name" value="Leucine-rich Repeat Variant"/>
    <property type="match status" value="1"/>
</dbReference>
<dbReference type="Proteomes" id="UP000030755">
    <property type="component" value="Unassembled WGS sequence"/>
</dbReference>
<dbReference type="GO" id="GO:0005681">
    <property type="term" value="C:spliceosomal complex"/>
    <property type="evidence" value="ECO:0007669"/>
    <property type="project" value="TreeGrafter"/>
</dbReference>
<dbReference type="STRING" id="988480.A0A075AVQ3"/>
<feature type="coiled-coil region" evidence="6">
    <location>
        <begin position="163"/>
        <end position="190"/>
    </location>
</feature>
<dbReference type="InterPro" id="IPR013180">
    <property type="entry name" value="CTNNBL1_N"/>
</dbReference>
<dbReference type="Pfam" id="PF08216">
    <property type="entry name" value="CTNNBL"/>
    <property type="match status" value="1"/>
</dbReference>
<dbReference type="EMBL" id="ML004908">
    <property type="protein sequence ID" value="RKP22143.1"/>
    <property type="molecule type" value="Genomic_DNA"/>
</dbReference>
<accession>A0A075AVQ3</accession>
<evidence type="ECO:0000313" key="8">
    <source>
        <dbReference type="EMBL" id="EPZ34350.1"/>
    </source>
</evidence>